<dbReference type="Pfam" id="PF15764">
    <property type="entry name" value="DUF4693"/>
    <property type="match status" value="2"/>
</dbReference>
<evidence type="ECO:0000313" key="2">
    <source>
        <dbReference type="Proteomes" id="UP000504617"/>
    </source>
</evidence>
<name>A0A6I9YWQ3_9SAUR</name>
<feature type="region of interest" description="Disordered" evidence="1">
    <location>
        <begin position="44"/>
        <end position="71"/>
    </location>
</feature>
<reference evidence="3" key="1">
    <citation type="submission" date="2025-08" db="UniProtKB">
        <authorList>
            <consortium name="RefSeq"/>
        </authorList>
    </citation>
    <scope>IDENTIFICATION</scope>
</reference>
<proteinExistence type="predicted"/>
<dbReference type="RefSeq" id="XP_013929083.1">
    <property type="nucleotide sequence ID" value="XM_014073608.1"/>
</dbReference>
<organism evidence="2 3">
    <name type="scientific">Thamnophis sirtalis</name>
    <dbReference type="NCBI Taxonomy" id="35019"/>
    <lineage>
        <taxon>Eukaryota</taxon>
        <taxon>Metazoa</taxon>
        <taxon>Chordata</taxon>
        <taxon>Craniata</taxon>
        <taxon>Vertebrata</taxon>
        <taxon>Euteleostomi</taxon>
        <taxon>Lepidosauria</taxon>
        <taxon>Squamata</taxon>
        <taxon>Bifurcata</taxon>
        <taxon>Unidentata</taxon>
        <taxon>Episquamata</taxon>
        <taxon>Toxicofera</taxon>
        <taxon>Serpentes</taxon>
        <taxon>Colubroidea</taxon>
        <taxon>Colubridae</taxon>
        <taxon>Natricinae</taxon>
        <taxon>Thamnophis</taxon>
    </lineage>
</organism>
<dbReference type="PANTHER" id="PTHR14870">
    <property type="entry name" value="TUBULIN EPSILON AND DELTA COMPLEX PROTEIN 2"/>
    <property type="match status" value="1"/>
</dbReference>
<dbReference type="OrthoDB" id="9939072at2759"/>
<feature type="compositionally biased region" description="Basic and acidic residues" evidence="1">
    <location>
        <begin position="46"/>
        <end position="71"/>
    </location>
</feature>
<dbReference type="AlphaFoldDB" id="A0A6I9YWQ3"/>
<feature type="region of interest" description="Disordered" evidence="1">
    <location>
        <begin position="97"/>
        <end position="149"/>
    </location>
</feature>
<evidence type="ECO:0000313" key="3">
    <source>
        <dbReference type="RefSeq" id="XP_013929083.1"/>
    </source>
</evidence>
<dbReference type="InterPro" id="IPR031518">
    <property type="entry name" value="DUF4693"/>
</dbReference>
<feature type="region of interest" description="Disordered" evidence="1">
    <location>
        <begin position="167"/>
        <end position="271"/>
    </location>
</feature>
<dbReference type="KEGG" id="tsr:106554870"/>
<gene>
    <name evidence="3" type="primary">LOC106554870</name>
</gene>
<sequence>MLPADCAQRLVSLFTQALEDCIEQRETNLERAKKIQQGRAVLGDWNSEREDLVTEDAKTEKHETTEPSAEEIKDLEMLNKALEKALRVRSKFHQVPCETTKVSGTSNKKPASQAASEPPACHPKDKVPRTPQMPPASRKPVASRQPTAYMLKAPYKTDAVVKRLPVKIPTGRSSRTSKTAGKKLSPAGVASPKCAKTGKDSPKKVHVAAEPGLCSGSPKGPCRTTTPPWFAEGGDSAGRGPQVPEVNPDLDASDGTCPSGTDPLRQGTKPPTCTLQQNGSSLKLPLPYQKAFSKYSRLLEKCRDLKTVPEAAVTKRQFLEKLQATAMETELLPLLEHDRFPESSKASAIRAVYSLLCESGEHVPVLVKDEELSS</sequence>
<dbReference type="PANTHER" id="PTHR14870:SF1">
    <property type="entry name" value="TUBULIN EPSILON AND DELTA COMPLEX PROTEIN 2"/>
    <property type="match status" value="1"/>
</dbReference>
<feature type="compositionally biased region" description="Polar residues" evidence="1">
    <location>
        <begin position="100"/>
        <end position="115"/>
    </location>
</feature>
<protein>
    <submittedName>
        <fullName evidence="3">Uncharacterized protein LOC106554870</fullName>
    </submittedName>
</protein>
<evidence type="ECO:0000256" key="1">
    <source>
        <dbReference type="SAM" id="MobiDB-lite"/>
    </source>
</evidence>
<dbReference type="Proteomes" id="UP000504617">
    <property type="component" value="Unplaced"/>
</dbReference>
<accession>A0A6I9YWQ3</accession>
<dbReference type="GeneID" id="106554870"/>
<keyword evidence="2" id="KW-1185">Reference proteome</keyword>